<name>R3X7I1_9ENTE</name>
<dbReference type="STRING" id="154621.RV11_GL002657"/>
<dbReference type="OrthoDB" id="9807213at2"/>
<dbReference type="GO" id="GO:0000455">
    <property type="term" value="P:enzyme-directed rRNA pseudouridine synthesis"/>
    <property type="evidence" value="ECO:0007669"/>
    <property type="project" value="UniProtKB-ARBA"/>
</dbReference>
<proteinExistence type="inferred from homology"/>
<evidence type="ECO:0000256" key="1">
    <source>
        <dbReference type="ARBA" id="ARBA00008348"/>
    </source>
</evidence>
<dbReference type="CDD" id="cd02553">
    <property type="entry name" value="PseudoU_synth_RsuA"/>
    <property type="match status" value="1"/>
</dbReference>
<dbReference type="InterPro" id="IPR002942">
    <property type="entry name" value="S4_RNA-bd"/>
</dbReference>
<dbReference type="FunFam" id="3.30.70.1560:FF:000001">
    <property type="entry name" value="Pseudouridine synthase"/>
    <property type="match status" value="1"/>
</dbReference>
<dbReference type="eggNOG" id="COG1187">
    <property type="taxonomic scope" value="Bacteria"/>
</dbReference>
<gene>
    <name evidence="7" type="ORF">UC3_00078</name>
</gene>
<dbReference type="Pfam" id="PF00849">
    <property type="entry name" value="PseudoU_synth_2"/>
    <property type="match status" value="1"/>
</dbReference>
<evidence type="ECO:0000256" key="2">
    <source>
        <dbReference type="ARBA" id="ARBA00022884"/>
    </source>
</evidence>
<evidence type="ECO:0000313" key="8">
    <source>
        <dbReference type="Proteomes" id="UP000013785"/>
    </source>
</evidence>
<evidence type="ECO:0000259" key="6">
    <source>
        <dbReference type="SMART" id="SM00363"/>
    </source>
</evidence>
<protein>
    <recommendedName>
        <fullName evidence="5">Pseudouridine synthase</fullName>
        <ecNumber evidence="5">5.4.99.-</ecNumber>
    </recommendedName>
</protein>
<dbReference type="AlphaFoldDB" id="R3X7I1"/>
<dbReference type="InterPro" id="IPR018496">
    <property type="entry name" value="PsdUridine_synth_RsuA/RluB_CS"/>
</dbReference>
<dbReference type="InterPro" id="IPR036986">
    <property type="entry name" value="S4_RNA-bd_sf"/>
</dbReference>
<dbReference type="PATRIC" id="fig|1158610.3.peg.55"/>
<dbReference type="EMBL" id="AJAT01000003">
    <property type="protein sequence ID" value="EOL50030.1"/>
    <property type="molecule type" value="Genomic_DNA"/>
</dbReference>
<dbReference type="InterPro" id="IPR050343">
    <property type="entry name" value="RsuA_PseudoU_synthase"/>
</dbReference>
<dbReference type="PANTHER" id="PTHR47683">
    <property type="entry name" value="PSEUDOURIDINE SYNTHASE FAMILY PROTEIN-RELATED"/>
    <property type="match status" value="1"/>
</dbReference>
<dbReference type="GO" id="GO:0120159">
    <property type="term" value="F:rRNA pseudouridine synthase activity"/>
    <property type="evidence" value="ECO:0007669"/>
    <property type="project" value="UniProtKB-ARBA"/>
</dbReference>
<keyword evidence="8" id="KW-1185">Reference proteome</keyword>
<dbReference type="NCBIfam" id="TIGR00093">
    <property type="entry name" value="pseudouridine synthase"/>
    <property type="match status" value="1"/>
</dbReference>
<feature type="domain" description="RNA-binding S4" evidence="6">
    <location>
        <begin position="1"/>
        <end position="61"/>
    </location>
</feature>
<dbReference type="GO" id="GO:0003723">
    <property type="term" value="F:RNA binding"/>
    <property type="evidence" value="ECO:0007669"/>
    <property type="project" value="UniProtKB-KW"/>
</dbReference>
<dbReference type="Pfam" id="PF01479">
    <property type="entry name" value="S4"/>
    <property type="match status" value="1"/>
</dbReference>
<dbReference type="GO" id="GO:0005829">
    <property type="term" value="C:cytosol"/>
    <property type="evidence" value="ECO:0007669"/>
    <property type="project" value="UniProtKB-ARBA"/>
</dbReference>
<dbReference type="Proteomes" id="UP000013785">
    <property type="component" value="Unassembled WGS sequence"/>
</dbReference>
<dbReference type="Gene3D" id="3.30.70.1560">
    <property type="entry name" value="Alpha-L RNA-binding motif"/>
    <property type="match status" value="1"/>
</dbReference>
<sequence>MRLDKYLADVGLGSRKEVKVFIKKGNVQVNGEVVKSDKFQVKEKVDIITFEGEKLTYQKYFYYLLNKPQGVISATQDNYDETVLDLFSDEAYREDLFPVGRLDKDTEGFLLITNDGVLSHQLLSPKKHVEKEYYACVSGIMTQEDVELFEKGLIISGEEQTLPAQLTIVSVDKEKQTSEIQLILHEGKFHQVKRMVAAVGKEVTYLKRVRMGNLPLPKDIELGHYRQLSEEELEKLKGNG</sequence>
<dbReference type="PROSITE" id="PS01149">
    <property type="entry name" value="PSI_RSU"/>
    <property type="match status" value="1"/>
</dbReference>
<dbReference type="InterPro" id="IPR006145">
    <property type="entry name" value="PsdUridine_synth_RsuA/RluA"/>
</dbReference>
<dbReference type="InterPro" id="IPR042092">
    <property type="entry name" value="PsdUridine_s_RsuA/RluB/E/F_cat"/>
</dbReference>
<evidence type="ECO:0000256" key="4">
    <source>
        <dbReference type="PROSITE-ProRule" id="PRU00182"/>
    </source>
</evidence>
<keyword evidence="3 5" id="KW-0413">Isomerase</keyword>
<evidence type="ECO:0000313" key="7">
    <source>
        <dbReference type="EMBL" id="EOL50030.1"/>
    </source>
</evidence>
<dbReference type="EC" id="5.4.99.-" evidence="5"/>
<organism evidence="7 8">
    <name type="scientific">Enterococcus phoeniculicola ATCC BAA-412</name>
    <dbReference type="NCBI Taxonomy" id="1158610"/>
    <lineage>
        <taxon>Bacteria</taxon>
        <taxon>Bacillati</taxon>
        <taxon>Bacillota</taxon>
        <taxon>Bacilli</taxon>
        <taxon>Lactobacillales</taxon>
        <taxon>Enterococcaceae</taxon>
        <taxon>Enterococcus</taxon>
    </lineage>
</organism>
<keyword evidence="2 4" id="KW-0694">RNA-binding</keyword>
<dbReference type="PROSITE" id="PS50889">
    <property type="entry name" value="S4"/>
    <property type="match status" value="1"/>
</dbReference>
<evidence type="ECO:0000256" key="5">
    <source>
        <dbReference type="RuleBase" id="RU003887"/>
    </source>
</evidence>
<dbReference type="RefSeq" id="WP_010766765.1">
    <property type="nucleotide sequence ID" value="NZ_ASWE01000007.1"/>
</dbReference>
<accession>R3X7I1</accession>
<evidence type="ECO:0000256" key="3">
    <source>
        <dbReference type="ARBA" id="ARBA00023235"/>
    </source>
</evidence>
<dbReference type="Gene3D" id="3.30.70.580">
    <property type="entry name" value="Pseudouridine synthase I, catalytic domain, N-terminal subdomain"/>
    <property type="match status" value="1"/>
</dbReference>
<dbReference type="SUPFAM" id="SSF55174">
    <property type="entry name" value="Alpha-L RNA-binding motif"/>
    <property type="match status" value="1"/>
</dbReference>
<comment type="similarity">
    <text evidence="1 5">Belongs to the pseudouridine synthase RsuA family.</text>
</comment>
<dbReference type="PANTHER" id="PTHR47683:SF4">
    <property type="entry name" value="PSEUDOURIDINE SYNTHASE"/>
    <property type="match status" value="1"/>
</dbReference>
<dbReference type="HOGENOM" id="CLU_024979_1_2_9"/>
<dbReference type="InterPro" id="IPR020094">
    <property type="entry name" value="TruA/RsuA/RluB/E/F_N"/>
</dbReference>
<dbReference type="CDD" id="cd00165">
    <property type="entry name" value="S4"/>
    <property type="match status" value="1"/>
</dbReference>
<dbReference type="InterPro" id="IPR020103">
    <property type="entry name" value="PsdUridine_synth_cat_dom_sf"/>
</dbReference>
<dbReference type="FunFam" id="3.10.290.10:FF:000003">
    <property type="entry name" value="Pseudouridine synthase"/>
    <property type="match status" value="1"/>
</dbReference>
<dbReference type="InterPro" id="IPR000748">
    <property type="entry name" value="PsdUridine_synth_RsuA/RluB/E/F"/>
</dbReference>
<dbReference type="SUPFAM" id="SSF55120">
    <property type="entry name" value="Pseudouridine synthase"/>
    <property type="match status" value="1"/>
</dbReference>
<reference evidence="7 8" key="1">
    <citation type="submission" date="2013-02" db="EMBL/GenBank/DDBJ databases">
        <title>The Genome Sequence of Enterococcus phoeniculicola BAA-412.</title>
        <authorList>
            <consortium name="The Broad Institute Genome Sequencing Platform"/>
            <consortium name="The Broad Institute Genome Sequencing Center for Infectious Disease"/>
            <person name="Earl A.M."/>
            <person name="Gilmore M.S."/>
            <person name="Lebreton F."/>
            <person name="Walker B."/>
            <person name="Young S.K."/>
            <person name="Zeng Q."/>
            <person name="Gargeya S."/>
            <person name="Fitzgerald M."/>
            <person name="Haas B."/>
            <person name="Abouelleil A."/>
            <person name="Alvarado L."/>
            <person name="Arachchi H.M."/>
            <person name="Berlin A.M."/>
            <person name="Chapman S.B."/>
            <person name="Dewar J."/>
            <person name="Goldberg J."/>
            <person name="Griggs A."/>
            <person name="Gujja S."/>
            <person name="Hansen M."/>
            <person name="Howarth C."/>
            <person name="Imamovic A."/>
            <person name="Larimer J."/>
            <person name="McCowan C."/>
            <person name="Murphy C."/>
            <person name="Neiman D."/>
            <person name="Pearson M."/>
            <person name="Priest M."/>
            <person name="Roberts A."/>
            <person name="Saif S."/>
            <person name="Shea T."/>
            <person name="Sisk P."/>
            <person name="Sykes S."/>
            <person name="Wortman J."/>
            <person name="Nusbaum C."/>
            <person name="Birren B."/>
        </authorList>
    </citation>
    <scope>NUCLEOTIDE SEQUENCE [LARGE SCALE GENOMIC DNA]</scope>
    <source>
        <strain evidence="7 8">ATCC BAA-412</strain>
    </source>
</reference>
<dbReference type="SMART" id="SM00363">
    <property type="entry name" value="S4"/>
    <property type="match status" value="1"/>
</dbReference>
<dbReference type="Gene3D" id="3.10.290.10">
    <property type="entry name" value="RNA-binding S4 domain"/>
    <property type="match status" value="1"/>
</dbReference>
<comment type="caution">
    <text evidence="7">The sequence shown here is derived from an EMBL/GenBank/DDBJ whole genome shotgun (WGS) entry which is preliminary data.</text>
</comment>